<sequence length="580" mass="64117">MKLTSSGTAAAAAVAALSCLPSICAAAEPITIARPSDDYAQDLLRQSLTFMDQLYDRQAGYLYRFDTALLHDTRSSSWYATGLLARNENDGDDVEQAIKILGNIIAPQFTNASEQWFGTYQTYAEQPYPGTEKYPAVMYNTWDPSMPFFFIDQRFDTLDHWRGFIGMAFIMCLEEYHTLLPEWLQLAMLDSLHLNAIGDSYRVGGIDNDNLYPAYSNAAIMKAAVSAWIGPRMNNATLTAEGEVWAQQIIDLFDETGGSLSEFNSPTYTGVSLLGLTVAVKYLPSTSTLRVNAPRMITSTWTQFGQLYNANLRQLSGPWDRAYGYDESRYMSIMALWIWSLVGLDASPFGNNFKPWAIAHNDDYEIGPLVAILSPFHLDSGLLSDKVLRSMTEFDDPGEEGRIFQASALSDAYDYVPRNVTSWISTNLTIGAESFDMNVQGGPARNLAHFNPAVAQWLREDGTIGFLTLYPQMEALHAEVSARRLNLTFPKGNDTSKFVLHVSPNGLSGTSDIRSWADVSGINVKISGTVVPEANVSFCGIVGGSCAPVNEFDLWSFTYSMPAGTQIPNLVLDLELEQHV</sequence>
<name>N1QMW9_SPHMS</name>
<dbReference type="EMBL" id="KB456260">
    <property type="protein sequence ID" value="EMF16904.1"/>
    <property type="molecule type" value="Genomic_DNA"/>
</dbReference>
<dbReference type="eggNOG" id="ENOG502RH0W">
    <property type="taxonomic scope" value="Eukaryota"/>
</dbReference>
<evidence type="ECO:0008006" key="4">
    <source>
        <dbReference type="Google" id="ProtNLM"/>
    </source>
</evidence>
<accession>N1QMW9</accession>
<dbReference type="RefSeq" id="XP_016765025.1">
    <property type="nucleotide sequence ID" value="XM_016907496.1"/>
</dbReference>
<protein>
    <recommendedName>
        <fullName evidence="4">DUF1793-domain-containing protein</fullName>
    </recommendedName>
</protein>
<proteinExistence type="predicted"/>
<evidence type="ECO:0000313" key="3">
    <source>
        <dbReference type="Proteomes" id="UP000016931"/>
    </source>
</evidence>
<dbReference type="HOGENOM" id="CLU_023528_0_0_1"/>
<evidence type="ECO:0000313" key="2">
    <source>
        <dbReference type="EMBL" id="EMF16904.1"/>
    </source>
</evidence>
<dbReference type="PROSITE" id="PS51257">
    <property type="entry name" value="PROKAR_LIPOPROTEIN"/>
    <property type="match status" value="1"/>
</dbReference>
<dbReference type="GeneID" id="27904633"/>
<dbReference type="PANTHER" id="PTHR40616">
    <property type="entry name" value="LINALOOL DEHYDRATASE_ISOMERASE DOMAIN-CONTAINING PROTEIN"/>
    <property type="match status" value="1"/>
</dbReference>
<dbReference type="OrthoDB" id="2580323at2759"/>
<reference evidence="2 3" key="1">
    <citation type="journal article" date="2012" name="PLoS Pathog.">
        <title>Diverse lifestyles and strategies of plant pathogenesis encoded in the genomes of eighteen Dothideomycetes fungi.</title>
        <authorList>
            <person name="Ohm R.A."/>
            <person name="Feau N."/>
            <person name="Henrissat B."/>
            <person name="Schoch C.L."/>
            <person name="Horwitz B.A."/>
            <person name="Barry K.W."/>
            <person name="Condon B.J."/>
            <person name="Copeland A.C."/>
            <person name="Dhillon B."/>
            <person name="Glaser F."/>
            <person name="Hesse C.N."/>
            <person name="Kosti I."/>
            <person name="LaButti K."/>
            <person name="Lindquist E.A."/>
            <person name="Lucas S."/>
            <person name="Salamov A.A."/>
            <person name="Bradshaw R.E."/>
            <person name="Ciuffetti L."/>
            <person name="Hamelin R.C."/>
            <person name="Kema G.H.J."/>
            <person name="Lawrence C."/>
            <person name="Scott J.A."/>
            <person name="Spatafora J.W."/>
            <person name="Turgeon B.G."/>
            <person name="de Wit P.J.G.M."/>
            <person name="Zhong S."/>
            <person name="Goodwin S.B."/>
            <person name="Grigoriev I.V."/>
        </authorList>
    </citation>
    <scope>NUCLEOTIDE SEQUENCE [LARGE SCALE GENOMIC DNA]</scope>
    <source>
        <strain evidence="2 3">SO2202</strain>
    </source>
</reference>
<dbReference type="PANTHER" id="PTHR40616:SF1">
    <property type="entry name" value="LINALOOL DEHYDRATASE_ISOMERASE DOMAIN-CONTAINING PROTEIN"/>
    <property type="match status" value="1"/>
</dbReference>
<dbReference type="OMA" id="WYGDYQQ"/>
<feature type="chain" id="PRO_5004109687" description="DUF1793-domain-containing protein" evidence="1">
    <location>
        <begin position="27"/>
        <end position="580"/>
    </location>
</feature>
<feature type="signal peptide" evidence="1">
    <location>
        <begin position="1"/>
        <end position="26"/>
    </location>
</feature>
<dbReference type="Proteomes" id="UP000016931">
    <property type="component" value="Unassembled WGS sequence"/>
</dbReference>
<gene>
    <name evidence="2" type="ORF">SEPMUDRAFT_153008</name>
</gene>
<keyword evidence="3" id="KW-1185">Reference proteome</keyword>
<evidence type="ECO:0000256" key="1">
    <source>
        <dbReference type="SAM" id="SignalP"/>
    </source>
</evidence>
<keyword evidence="1" id="KW-0732">Signal</keyword>
<dbReference type="AlphaFoldDB" id="N1QMW9"/>
<organism evidence="2 3">
    <name type="scientific">Sphaerulina musiva (strain SO2202)</name>
    <name type="common">Poplar stem canker fungus</name>
    <name type="synonym">Septoria musiva</name>
    <dbReference type="NCBI Taxonomy" id="692275"/>
    <lineage>
        <taxon>Eukaryota</taxon>
        <taxon>Fungi</taxon>
        <taxon>Dikarya</taxon>
        <taxon>Ascomycota</taxon>
        <taxon>Pezizomycotina</taxon>
        <taxon>Dothideomycetes</taxon>
        <taxon>Dothideomycetidae</taxon>
        <taxon>Mycosphaerellales</taxon>
        <taxon>Mycosphaerellaceae</taxon>
        <taxon>Sphaerulina</taxon>
    </lineage>
</organism>